<dbReference type="Pfam" id="PF01329">
    <property type="entry name" value="Pterin_4a"/>
    <property type="match status" value="1"/>
</dbReference>
<dbReference type="RefSeq" id="XP_043165967.1">
    <property type="nucleotide sequence ID" value="XM_043310032.1"/>
</dbReference>
<comment type="catalytic activity">
    <reaction evidence="1">
        <text>(4aS,6R)-4a-hydroxy-L-erythro-5,6,7,8-tetrahydrobiopterin = (6R)-L-erythro-6,7-dihydrobiopterin + H2O</text>
        <dbReference type="Rhea" id="RHEA:11920"/>
        <dbReference type="ChEBI" id="CHEBI:15377"/>
        <dbReference type="ChEBI" id="CHEBI:15642"/>
        <dbReference type="ChEBI" id="CHEBI:43120"/>
        <dbReference type="EC" id="4.2.1.96"/>
    </reaction>
</comment>
<sequence length="184" mass="20891">MQSQQNTPNDLMYAANQPADLPERVEKLAPAWQVDAARKSITRQFTFAGFGKAWQFMSLVADECKVKNHHPRWENLYNEVTIEWTTHKPKGLSIKDVEMAEFCDQKAAEIGSGLFRKVWTSMNWVIYPPHSLCLTITRSNNIPTTLVLHAIALHTNRDRMANASNHILHCDLAADFCPAFPPNS</sequence>
<dbReference type="InterPro" id="IPR036428">
    <property type="entry name" value="PCD_sf"/>
</dbReference>
<dbReference type="AlphaFoldDB" id="A0A8J2HX33"/>
<dbReference type="GeneID" id="67013871"/>
<comment type="similarity">
    <text evidence="2">Belongs to the pterin-4-alpha-carbinolamine dehydratase family.</text>
</comment>
<dbReference type="GO" id="GO:0008124">
    <property type="term" value="F:4-alpha-hydroxytetrahydrobiopterin dehydratase activity"/>
    <property type="evidence" value="ECO:0007669"/>
    <property type="project" value="UniProtKB-EC"/>
</dbReference>
<comment type="caution">
    <text evidence="6">The sequence shown here is derived from an EMBL/GenBank/DDBJ whole genome shotgun (WGS) entry which is preliminary data.</text>
</comment>
<evidence type="ECO:0000256" key="1">
    <source>
        <dbReference type="ARBA" id="ARBA00001554"/>
    </source>
</evidence>
<gene>
    <name evidence="6" type="ORF">ALTATR162_LOCUS2427</name>
</gene>
<organism evidence="6 7">
    <name type="scientific">Alternaria atra</name>
    <dbReference type="NCBI Taxonomy" id="119953"/>
    <lineage>
        <taxon>Eukaryota</taxon>
        <taxon>Fungi</taxon>
        <taxon>Dikarya</taxon>
        <taxon>Ascomycota</taxon>
        <taxon>Pezizomycotina</taxon>
        <taxon>Dothideomycetes</taxon>
        <taxon>Pleosporomycetidae</taxon>
        <taxon>Pleosporales</taxon>
        <taxon>Pleosporineae</taxon>
        <taxon>Pleosporaceae</taxon>
        <taxon>Alternaria</taxon>
        <taxon>Alternaria sect. Ulocladioides</taxon>
    </lineage>
</organism>
<dbReference type="SUPFAM" id="SSF55248">
    <property type="entry name" value="PCD-like"/>
    <property type="match status" value="1"/>
</dbReference>
<dbReference type="PANTHER" id="PTHR12599">
    <property type="entry name" value="PTERIN-4-ALPHA-CARBINOLAMINE DEHYDRATASE"/>
    <property type="match status" value="1"/>
</dbReference>
<dbReference type="PANTHER" id="PTHR12599:SF0">
    <property type="entry name" value="PTERIN-4-ALPHA-CARBINOLAMINE DEHYDRATASE"/>
    <property type="match status" value="1"/>
</dbReference>
<dbReference type="Proteomes" id="UP000676310">
    <property type="component" value="Unassembled WGS sequence"/>
</dbReference>
<dbReference type="InterPro" id="IPR001533">
    <property type="entry name" value="Pterin_deHydtase"/>
</dbReference>
<evidence type="ECO:0000256" key="5">
    <source>
        <dbReference type="ARBA" id="ARBA00030497"/>
    </source>
</evidence>
<accession>A0A8J2HX33</accession>
<dbReference type="EC" id="4.2.1.96" evidence="3"/>
<reference evidence="6" key="1">
    <citation type="submission" date="2021-05" db="EMBL/GenBank/DDBJ databases">
        <authorList>
            <person name="Stam R."/>
        </authorList>
    </citation>
    <scope>NUCLEOTIDE SEQUENCE</scope>
    <source>
        <strain evidence="6">CS162</strain>
    </source>
</reference>
<dbReference type="CDD" id="cd00488">
    <property type="entry name" value="PCD_DCoH"/>
    <property type="match status" value="1"/>
</dbReference>
<evidence type="ECO:0000256" key="3">
    <source>
        <dbReference type="ARBA" id="ARBA00013252"/>
    </source>
</evidence>
<evidence type="ECO:0000256" key="2">
    <source>
        <dbReference type="ARBA" id="ARBA00006472"/>
    </source>
</evidence>
<dbReference type="Gene3D" id="3.30.1360.20">
    <property type="entry name" value="Transcriptional coactivator/pterin dehydratase"/>
    <property type="match status" value="1"/>
</dbReference>
<dbReference type="GO" id="GO:0006729">
    <property type="term" value="P:tetrahydrobiopterin biosynthetic process"/>
    <property type="evidence" value="ECO:0007669"/>
    <property type="project" value="InterPro"/>
</dbReference>
<evidence type="ECO:0000313" key="7">
    <source>
        <dbReference type="Proteomes" id="UP000676310"/>
    </source>
</evidence>
<keyword evidence="4" id="KW-0456">Lyase</keyword>
<evidence type="ECO:0000313" key="6">
    <source>
        <dbReference type="EMBL" id="CAG5149699.1"/>
    </source>
</evidence>
<evidence type="ECO:0000256" key="4">
    <source>
        <dbReference type="ARBA" id="ARBA00023239"/>
    </source>
</evidence>
<dbReference type="EMBL" id="CAJRGZ010000015">
    <property type="protein sequence ID" value="CAG5149699.1"/>
    <property type="molecule type" value="Genomic_DNA"/>
</dbReference>
<name>A0A8J2HX33_9PLEO</name>
<keyword evidence="7" id="KW-1185">Reference proteome</keyword>
<dbReference type="OrthoDB" id="277398at2759"/>
<protein>
    <recommendedName>
        <fullName evidence="3">4a-hydroxytetrahydrobiopterin dehydratase</fullName>
        <ecNumber evidence="3">4.2.1.96</ecNumber>
    </recommendedName>
    <alternativeName>
        <fullName evidence="5">4-alpha-hydroxy-tetrahydropterin dehydratase</fullName>
    </alternativeName>
</protein>
<proteinExistence type="inferred from homology"/>